<feature type="domain" description="PIN" evidence="1">
    <location>
        <begin position="2"/>
        <end position="118"/>
    </location>
</feature>
<accession>A0A3B1B9Z6</accession>
<organism evidence="2">
    <name type="scientific">hydrothermal vent metagenome</name>
    <dbReference type="NCBI Taxonomy" id="652676"/>
    <lineage>
        <taxon>unclassified sequences</taxon>
        <taxon>metagenomes</taxon>
        <taxon>ecological metagenomes</taxon>
    </lineage>
</organism>
<gene>
    <name evidence="2" type="ORF">MNBD_GAMMA26-1328</name>
</gene>
<dbReference type="InterPro" id="IPR041705">
    <property type="entry name" value="PIN_Sll0205"/>
</dbReference>
<dbReference type="InterPro" id="IPR002716">
    <property type="entry name" value="PIN_dom"/>
</dbReference>
<evidence type="ECO:0000259" key="1">
    <source>
        <dbReference type="Pfam" id="PF01850"/>
    </source>
</evidence>
<reference evidence="2" key="1">
    <citation type="submission" date="2018-06" db="EMBL/GenBank/DDBJ databases">
        <authorList>
            <person name="Zhirakovskaya E."/>
        </authorList>
    </citation>
    <scope>NUCLEOTIDE SEQUENCE</scope>
</reference>
<dbReference type="PANTHER" id="PTHR36173">
    <property type="entry name" value="RIBONUCLEASE VAPC16-RELATED"/>
    <property type="match status" value="1"/>
</dbReference>
<dbReference type="Pfam" id="PF01850">
    <property type="entry name" value="PIN"/>
    <property type="match status" value="1"/>
</dbReference>
<proteinExistence type="predicted"/>
<protein>
    <recommendedName>
        <fullName evidence="1">PIN domain-containing protein</fullName>
    </recommendedName>
</protein>
<sequence length="132" mass="14733">MILLDTHVLIWMDAGSNKIGPQTRTHIDTALKEDALAVSAISFWELGMLQTKNCISLPPLIQWRRELMEMGLQEIPVTGIEGITANQLNNFHADPTDRLIVATAITSDALVITADRKILEWSGEVRRIDAEK</sequence>
<dbReference type="AlphaFoldDB" id="A0A3B1B9Z6"/>
<dbReference type="PANTHER" id="PTHR36173:SF1">
    <property type="entry name" value="RIBONUCLEASE VAPC22"/>
    <property type="match status" value="1"/>
</dbReference>
<dbReference type="CDD" id="cd09872">
    <property type="entry name" value="PIN_Sll0205-like"/>
    <property type="match status" value="1"/>
</dbReference>
<dbReference type="SUPFAM" id="SSF88723">
    <property type="entry name" value="PIN domain-like"/>
    <property type="match status" value="1"/>
</dbReference>
<dbReference type="InterPro" id="IPR029060">
    <property type="entry name" value="PIN-like_dom_sf"/>
</dbReference>
<dbReference type="EMBL" id="UOFX01000081">
    <property type="protein sequence ID" value="VAX11121.1"/>
    <property type="molecule type" value="Genomic_DNA"/>
</dbReference>
<name>A0A3B1B9Z6_9ZZZZ</name>
<dbReference type="Gene3D" id="3.40.50.1010">
    <property type="entry name" value="5'-nuclease"/>
    <property type="match status" value="1"/>
</dbReference>
<evidence type="ECO:0000313" key="2">
    <source>
        <dbReference type="EMBL" id="VAX11121.1"/>
    </source>
</evidence>
<dbReference type="InterPro" id="IPR052919">
    <property type="entry name" value="TA_system_RNase"/>
</dbReference>